<dbReference type="Pfam" id="PF00207">
    <property type="entry name" value="A2M"/>
    <property type="match status" value="1"/>
</dbReference>
<reference evidence="3 4" key="1">
    <citation type="submission" date="2018-06" db="EMBL/GenBank/DDBJ databases">
        <authorList>
            <consortium name="Pathogen Informatics"/>
            <person name="Doyle S."/>
        </authorList>
    </citation>
    <scope>NUCLEOTIDE SEQUENCE [LARGE SCALE GENOMIC DNA]</scope>
    <source>
        <strain evidence="3 4">NCTC11685</strain>
    </source>
</reference>
<name>A0A7H4PND6_9ENTR</name>
<evidence type="ECO:0000259" key="2">
    <source>
        <dbReference type="SMART" id="SM01360"/>
    </source>
</evidence>
<dbReference type="SMART" id="SM01360">
    <property type="entry name" value="A2M"/>
    <property type="match status" value="1"/>
</dbReference>
<dbReference type="InterPro" id="IPR051802">
    <property type="entry name" value="YfhM-like"/>
</dbReference>
<dbReference type="AlphaFoldDB" id="A0A7H4PND6"/>
<evidence type="ECO:0000313" key="3">
    <source>
        <dbReference type="EMBL" id="STW79909.1"/>
    </source>
</evidence>
<evidence type="ECO:0000256" key="1">
    <source>
        <dbReference type="SAM" id="MobiDB-lite"/>
    </source>
</evidence>
<evidence type="ECO:0000313" key="4">
    <source>
        <dbReference type="Proteomes" id="UP000254863"/>
    </source>
</evidence>
<gene>
    <name evidence="3" type="ORF">NCTC11685_07257</name>
</gene>
<protein>
    <submittedName>
        <fullName evidence="3">Alpha-2-macroglobulin domain-containing protein</fullName>
    </submittedName>
</protein>
<dbReference type="PANTHER" id="PTHR40094">
    <property type="entry name" value="ALPHA-2-MACROGLOBULIN HOMOLOG"/>
    <property type="match status" value="1"/>
</dbReference>
<dbReference type="PANTHER" id="PTHR40094:SF1">
    <property type="entry name" value="UBIQUITIN DOMAIN-CONTAINING PROTEIN"/>
    <property type="match status" value="1"/>
</dbReference>
<dbReference type="Proteomes" id="UP000254863">
    <property type="component" value="Unassembled WGS sequence"/>
</dbReference>
<comment type="caution">
    <text evidence="3">The sequence shown here is derived from an EMBL/GenBank/DDBJ whole genome shotgun (WGS) entry which is preliminary data.</text>
</comment>
<sequence length="175" mass="18400">MIEGQGRLASLRFGGDGDELKRGGKPPVNHVTIIAQQAQPVVLDEKGEGTVTLPIGDFNGELRVMAQAWTAEDFGSSEGKTIVAAPVIAELNMPRFLASGDTTRLALDLSNLTDKPQTLNVALAASGLLQLEGGRNTAGASGSRRAQHPVCAGSRAARLWRWSGECHHQRPGPAG</sequence>
<dbReference type="InterPro" id="IPR001599">
    <property type="entry name" value="Macroglobln_a2"/>
</dbReference>
<organism evidence="3 4">
    <name type="scientific">Klebsiella michiganensis</name>
    <dbReference type="NCBI Taxonomy" id="1134687"/>
    <lineage>
        <taxon>Bacteria</taxon>
        <taxon>Pseudomonadati</taxon>
        <taxon>Pseudomonadota</taxon>
        <taxon>Gammaproteobacteria</taxon>
        <taxon>Enterobacterales</taxon>
        <taxon>Enterobacteriaceae</taxon>
        <taxon>Klebsiella/Raoultella group</taxon>
        <taxon>Klebsiella</taxon>
    </lineage>
</organism>
<feature type="domain" description="Alpha-2-macroglobulin" evidence="2">
    <location>
        <begin position="32"/>
        <end position="123"/>
    </location>
</feature>
<proteinExistence type="predicted"/>
<feature type="region of interest" description="Disordered" evidence="1">
    <location>
        <begin position="1"/>
        <end position="25"/>
    </location>
</feature>
<dbReference type="GO" id="GO:0004866">
    <property type="term" value="F:endopeptidase inhibitor activity"/>
    <property type="evidence" value="ECO:0007669"/>
    <property type="project" value="InterPro"/>
</dbReference>
<dbReference type="EMBL" id="UGMS01000004">
    <property type="protein sequence ID" value="STW79909.1"/>
    <property type="molecule type" value="Genomic_DNA"/>
</dbReference>
<accession>A0A7H4PND6</accession>